<sequence length="745" mass="84452">MSVQVPVRIQTGAPVRIDGKEYSAGPVISGGRVFYDKEAGTQIVLSEIAQMQMALAYRLRDDTPYQKLSTARRHTLRIDWGTFTPVERKTALTRALFVRKLDKVQPANLRAKKKIIRRIIEDICGRWKIPLENAPSARQVRTWYRIFVTAGRDVRALVPCNWAKGRREQRYPEWAIDEINRLINEKIAVPTPSSFRKVRLLANERLKKAAAERGEAPVLLGRGNRIGSNLLSRMLRERNKFEVLVATTNVREANRQAQSVQLGPQGNLVNRQWEVDHTPLDILVIDENTMQIAGRPWMTAILDRYSRCIVGFSLSFAPPSWASVMDALRVAVMKKDWIIAGLGGIERTWDCFGVPGRLITDHGRDFKSNSMEQAKVALDFELKHAPPRKPWFKGKIERWFRTLEEQIIHTIPGTVLSKWEDRKFYNSEEFAVLTIYELNWIVAKWVIDVYHHTKHGKLERTPARAWQEGLQEIPLIREPPAELLIPMTGLVVPRSLQQSGIRYMGLRWDSPEFAKARAFLPDSANVQVRIDPTDISTAYVYDEHREMWVEGELVEPTDARGLTLNQWCTIAKLRRRIAEDDELSEEAALARAMEEIGQYVKERVLERHKGKAPKRFKRFVSAGSAWSAIRPERLDPSMKPPGSHTVGITQVKSPPLQPHAPFTDPKRRRKTVKEKVPAGGDKKAVTSDGSGVGDASVDGPEQADQASSTTTARHEAVEPAATPKPAPKAKLKMRPMNYGGTTEED</sequence>
<dbReference type="PANTHER" id="PTHR35004">
    <property type="entry name" value="TRANSPOSASE RV3428C-RELATED"/>
    <property type="match status" value="1"/>
</dbReference>
<dbReference type="Proteomes" id="UP000051936">
    <property type="component" value="Unassembled WGS sequence"/>
</dbReference>
<accession>A0A0R3E5D9</accession>
<proteinExistence type="predicted"/>
<dbReference type="AlphaFoldDB" id="A0A0R3E5D9"/>
<feature type="compositionally biased region" description="Low complexity" evidence="1">
    <location>
        <begin position="686"/>
        <end position="699"/>
    </location>
</feature>
<dbReference type="STRING" id="989370.AOQ71_12370"/>
<protein>
    <recommendedName>
        <fullName evidence="2">Integrase catalytic domain-containing protein</fullName>
    </recommendedName>
</protein>
<dbReference type="PROSITE" id="PS50994">
    <property type="entry name" value="INTEGRASE"/>
    <property type="match status" value="1"/>
</dbReference>
<dbReference type="InterPro" id="IPR015378">
    <property type="entry name" value="Transposase-like_Mu_C"/>
</dbReference>
<dbReference type="InterPro" id="IPR012337">
    <property type="entry name" value="RNaseH-like_sf"/>
</dbReference>
<keyword evidence="4" id="KW-1185">Reference proteome</keyword>
<organism evidence="3 4">
    <name type="scientific">Bradyrhizobium manausense</name>
    <dbReference type="NCBI Taxonomy" id="989370"/>
    <lineage>
        <taxon>Bacteria</taxon>
        <taxon>Pseudomonadati</taxon>
        <taxon>Pseudomonadota</taxon>
        <taxon>Alphaproteobacteria</taxon>
        <taxon>Hyphomicrobiales</taxon>
        <taxon>Nitrobacteraceae</taxon>
        <taxon>Bradyrhizobium</taxon>
    </lineage>
</organism>
<dbReference type="InterPro" id="IPR036397">
    <property type="entry name" value="RNaseH_sf"/>
</dbReference>
<dbReference type="Gene3D" id="3.30.420.10">
    <property type="entry name" value="Ribonuclease H-like superfamily/Ribonuclease H"/>
    <property type="match status" value="1"/>
</dbReference>
<dbReference type="EMBL" id="LJYG01000047">
    <property type="protein sequence ID" value="KRQ14674.1"/>
    <property type="molecule type" value="Genomic_DNA"/>
</dbReference>
<feature type="domain" description="Integrase catalytic" evidence="2">
    <location>
        <begin position="260"/>
        <end position="470"/>
    </location>
</feature>
<feature type="region of interest" description="Disordered" evidence="1">
    <location>
        <begin position="631"/>
        <end position="745"/>
    </location>
</feature>
<evidence type="ECO:0000259" key="2">
    <source>
        <dbReference type="PROSITE" id="PS50994"/>
    </source>
</evidence>
<dbReference type="GO" id="GO:0003676">
    <property type="term" value="F:nucleic acid binding"/>
    <property type="evidence" value="ECO:0007669"/>
    <property type="project" value="InterPro"/>
</dbReference>
<feature type="compositionally biased region" description="Basic and acidic residues" evidence="1">
    <location>
        <begin position="673"/>
        <end position="685"/>
    </location>
</feature>
<gene>
    <name evidence="3" type="ORF">AOQ71_12370</name>
</gene>
<dbReference type="GO" id="GO:0015074">
    <property type="term" value="P:DNA integration"/>
    <property type="evidence" value="ECO:0007669"/>
    <property type="project" value="InterPro"/>
</dbReference>
<dbReference type="SUPFAM" id="SSF53098">
    <property type="entry name" value="Ribonuclease H-like"/>
    <property type="match status" value="1"/>
</dbReference>
<evidence type="ECO:0000313" key="3">
    <source>
        <dbReference type="EMBL" id="KRQ14674.1"/>
    </source>
</evidence>
<evidence type="ECO:0000256" key="1">
    <source>
        <dbReference type="SAM" id="MobiDB-lite"/>
    </source>
</evidence>
<dbReference type="InterPro" id="IPR001584">
    <property type="entry name" value="Integrase_cat-core"/>
</dbReference>
<reference evidence="3 4" key="1">
    <citation type="submission" date="2015-09" db="EMBL/GenBank/DDBJ databases">
        <title>Draft Genome Sequence of Bradyrhizobium manausense Strain BR 3351T, a Novel Symbiotic Nitrogen-Fixing Alphaproteobacterium Isolated from Brazilian Amazon Rain Forest.</title>
        <authorList>
            <person name="De Araujo J.L."/>
            <person name="Zilli J.E."/>
        </authorList>
    </citation>
    <scope>NUCLEOTIDE SEQUENCE [LARGE SCALE GENOMIC DNA]</scope>
    <source>
        <strain evidence="3 4">BR3351</strain>
    </source>
</reference>
<comment type="caution">
    <text evidence="3">The sequence shown here is derived from an EMBL/GenBank/DDBJ whole genome shotgun (WGS) entry which is preliminary data.</text>
</comment>
<dbReference type="Pfam" id="PF09299">
    <property type="entry name" value="Mu-transpos_C"/>
    <property type="match status" value="1"/>
</dbReference>
<evidence type="ECO:0000313" key="4">
    <source>
        <dbReference type="Proteomes" id="UP000051936"/>
    </source>
</evidence>
<name>A0A0R3E5D9_9BRAD</name>
<dbReference type="PANTHER" id="PTHR35004:SF6">
    <property type="entry name" value="TRANSPOSASE"/>
    <property type="match status" value="1"/>
</dbReference>